<evidence type="ECO:0000313" key="3">
    <source>
        <dbReference type="Proteomes" id="UP000225548"/>
    </source>
</evidence>
<proteinExistence type="predicted"/>
<evidence type="ECO:0000256" key="1">
    <source>
        <dbReference type="SAM" id="Phobius"/>
    </source>
</evidence>
<keyword evidence="1" id="KW-0472">Membrane</keyword>
<evidence type="ECO:0000313" key="2">
    <source>
        <dbReference type="EMBL" id="PFG32389.1"/>
    </source>
</evidence>
<dbReference type="Proteomes" id="UP000225548">
    <property type="component" value="Unassembled WGS sequence"/>
</dbReference>
<keyword evidence="1" id="KW-0812">Transmembrane</keyword>
<keyword evidence="3" id="KW-1185">Reference proteome</keyword>
<protein>
    <submittedName>
        <fullName evidence="2">Uncharacterized protein</fullName>
    </submittedName>
</protein>
<comment type="caution">
    <text evidence="2">The sequence shown here is derived from an EMBL/GenBank/DDBJ whole genome shotgun (WGS) entry which is preliminary data.</text>
</comment>
<organism evidence="2 3">
    <name type="scientific">Sanguibacter antarcticus</name>
    <dbReference type="NCBI Taxonomy" id="372484"/>
    <lineage>
        <taxon>Bacteria</taxon>
        <taxon>Bacillati</taxon>
        <taxon>Actinomycetota</taxon>
        <taxon>Actinomycetes</taxon>
        <taxon>Micrococcales</taxon>
        <taxon>Sanguibacteraceae</taxon>
        <taxon>Sanguibacter</taxon>
    </lineage>
</organism>
<feature type="transmembrane region" description="Helical" evidence="1">
    <location>
        <begin position="43"/>
        <end position="65"/>
    </location>
</feature>
<name>A0A2A9E2H1_9MICO</name>
<reference evidence="2 3" key="1">
    <citation type="submission" date="2017-10" db="EMBL/GenBank/DDBJ databases">
        <title>Sequencing the genomes of 1000 actinobacteria strains.</title>
        <authorList>
            <person name="Klenk H.-P."/>
        </authorList>
    </citation>
    <scope>NUCLEOTIDE SEQUENCE [LARGE SCALE GENOMIC DNA]</scope>
    <source>
        <strain evidence="2 3">DSM 18966</strain>
    </source>
</reference>
<dbReference type="AlphaFoldDB" id="A0A2A9E2H1"/>
<gene>
    <name evidence="2" type="ORF">ATL42_0217</name>
</gene>
<sequence length="366" mass="38064">MTIRHDNGPAVSPLSDSRRAAVRSELLRAIGNSPDPRSSRARAALVTAALATVVAAALVAGPSLLAGNEPASSPIVLAAAEGRIPLSTAPCSGPQVADASQLRGATYLINDSPIALSEVWASIDECPVALPLATFVEATGNEDDSVLTLWGPDAKAGVASVEAFEGAYTTVLPGSRTDAWVVEFPWGAWVQWSDDTGDYILTASGIEADTATAAAAAYSETRSQESIHAILPDLQLVPAAELPARNTRWTAVYGNSDPRPGDDTPWLSLEVTAGELPATALASLQPIPATGLTLREPTTSDVHTGDNGGFRYARWTTATGAHVQLIGNLTIDELRGLAMQVQAVLPADPRIDGKQILSPPATVQTL</sequence>
<dbReference type="EMBL" id="PDJG01000001">
    <property type="protein sequence ID" value="PFG32389.1"/>
    <property type="molecule type" value="Genomic_DNA"/>
</dbReference>
<keyword evidence="1" id="KW-1133">Transmembrane helix</keyword>
<dbReference type="OrthoDB" id="323572at2"/>
<accession>A0A2A9E2H1</accession>